<dbReference type="GO" id="GO:0005506">
    <property type="term" value="F:iron ion binding"/>
    <property type="evidence" value="ECO:0007669"/>
    <property type="project" value="InterPro"/>
</dbReference>
<proteinExistence type="inferred from homology"/>
<dbReference type="InterPro" id="IPR001128">
    <property type="entry name" value="Cyt_P450"/>
</dbReference>
<dbReference type="AlphaFoldDB" id="A0A7K6CPK7"/>
<dbReference type="Proteomes" id="UP000584880">
    <property type="component" value="Unassembled WGS sequence"/>
</dbReference>
<dbReference type="PANTHER" id="PTHR24300:SF356">
    <property type="entry name" value="CYTOCHROME P450 2E1"/>
    <property type="match status" value="1"/>
</dbReference>
<keyword evidence="9" id="KW-0492">Microsome</keyword>
<evidence type="ECO:0000256" key="6">
    <source>
        <dbReference type="ARBA" id="ARBA00022617"/>
    </source>
</evidence>
<keyword evidence="11 14" id="KW-0408">Iron</keyword>
<evidence type="ECO:0000256" key="11">
    <source>
        <dbReference type="ARBA" id="ARBA00023004"/>
    </source>
</evidence>
<dbReference type="Pfam" id="PF00067">
    <property type="entry name" value="p450"/>
    <property type="match status" value="1"/>
</dbReference>
<comment type="caution">
    <text evidence="16">The sequence shown here is derived from an EMBL/GenBank/DDBJ whole genome shotgun (WGS) entry which is preliminary data.</text>
</comment>
<sequence>VADRTQMPYTDAVVHEIQRFISLIPLAVPHTVTKDTSFREYIIPKGTTIYPILSSVLHDTKEFPNPHEFNPEHFLNKNGTFRKSDFFMPFSAGKRICLGEGLARMEIFLLIATILQNFTLKSVVDPQDLDTTPTLSGIGNVPPAYQLCALPR</sequence>
<dbReference type="SUPFAM" id="SSF48264">
    <property type="entry name" value="Cytochrome P450"/>
    <property type="match status" value="1"/>
</dbReference>
<keyword evidence="8" id="KW-0256">Endoplasmic reticulum</keyword>
<evidence type="ECO:0000313" key="17">
    <source>
        <dbReference type="Proteomes" id="UP000584880"/>
    </source>
</evidence>
<dbReference type="GO" id="GO:0005789">
    <property type="term" value="C:endoplasmic reticulum membrane"/>
    <property type="evidence" value="ECO:0007669"/>
    <property type="project" value="UniProtKB-SubCell"/>
</dbReference>
<dbReference type="PROSITE" id="PS00086">
    <property type="entry name" value="CYTOCHROME_P450"/>
    <property type="match status" value="1"/>
</dbReference>
<keyword evidence="6 14" id="KW-0349">Heme</keyword>
<evidence type="ECO:0000313" key="16">
    <source>
        <dbReference type="EMBL" id="NWV15915.1"/>
    </source>
</evidence>
<evidence type="ECO:0000256" key="10">
    <source>
        <dbReference type="ARBA" id="ARBA00023002"/>
    </source>
</evidence>
<reference evidence="16 17" key="1">
    <citation type="submission" date="2019-09" db="EMBL/GenBank/DDBJ databases">
        <title>Bird 10,000 Genomes (B10K) Project - Family phase.</title>
        <authorList>
            <person name="Zhang G."/>
        </authorList>
    </citation>
    <scope>NUCLEOTIDE SEQUENCE [LARGE SCALE GENOMIC DNA]</scope>
    <source>
        <strain evidence="16">B10K-DU-012-10</strain>
        <tissue evidence="16">Blood</tissue>
    </source>
</reference>
<dbReference type="FunFam" id="1.10.630.10:FF:000238">
    <property type="entry name" value="Cytochrome P450 2A6"/>
    <property type="match status" value="1"/>
</dbReference>
<name>A0A7K6CPK7_PTIVI</name>
<accession>A0A7K6CPK7</accession>
<evidence type="ECO:0000256" key="7">
    <source>
        <dbReference type="ARBA" id="ARBA00022723"/>
    </source>
</evidence>
<evidence type="ECO:0000256" key="14">
    <source>
        <dbReference type="PIRSR" id="PIRSR602401-1"/>
    </source>
</evidence>
<evidence type="ECO:0000256" key="8">
    <source>
        <dbReference type="ARBA" id="ARBA00022824"/>
    </source>
</evidence>
<dbReference type="GO" id="GO:0008392">
    <property type="term" value="F:arachidonate epoxygenase activity"/>
    <property type="evidence" value="ECO:0007669"/>
    <property type="project" value="TreeGrafter"/>
</dbReference>
<keyword evidence="12 15" id="KW-0503">Monooxygenase</keyword>
<keyword evidence="7 14" id="KW-0479">Metal-binding</keyword>
<feature type="binding site" description="axial binding residue" evidence="14">
    <location>
        <position position="97"/>
    </location>
    <ligand>
        <name>heme</name>
        <dbReference type="ChEBI" id="CHEBI:30413"/>
    </ligand>
    <ligandPart>
        <name>Fe</name>
        <dbReference type="ChEBI" id="CHEBI:18248"/>
    </ligandPart>
</feature>
<keyword evidence="17" id="KW-1185">Reference proteome</keyword>
<dbReference type="GO" id="GO:0020037">
    <property type="term" value="F:heme binding"/>
    <property type="evidence" value="ECO:0007669"/>
    <property type="project" value="InterPro"/>
</dbReference>
<evidence type="ECO:0000256" key="5">
    <source>
        <dbReference type="ARBA" id="ARBA00012109"/>
    </source>
</evidence>
<dbReference type="InterPro" id="IPR002401">
    <property type="entry name" value="Cyt_P450_E_grp-I"/>
</dbReference>
<evidence type="ECO:0000256" key="4">
    <source>
        <dbReference type="ARBA" id="ARBA00010617"/>
    </source>
</evidence>
<dbReference type="GO" id="GO:0006805">
    <property type="term" value="P:xenobiotic metabolic process"/>
    <property type="evidence" value="ECO:0007669"/>
    <property type="project" value="TreeGrafter"/>
</dbReference>
<organism evidence="16 17">
    <name type="scientific">Ptilonorhynchus violaceus</name>
    <name type="common">Satin bowerbird</name>
    <name type="synonym">Pyrrhocorax violaceus</name>
    <dbReference type="NCBI Taxonomy" id="28724"/>
    <lineage>
        <taxon>Eukaryota</taxon>
        <taxon>Metazoa</taxon>
        <taxon>Chordata</taxon>
        <taxon>Craniata</taxon>
        <taxon>Vertebrata</taxon>
        <taxon>Euteleostomi</taxon>
        <taxon>Archelosauria</taxon>
        <taxon>Archosauria</taxon>
        <taxon>Dinosauria</taxon>
        <taxon>Saurischia</taxon>
        <taxon>Theropoda</taxon>
        <taxon>Coelurosauria</taxon>
        <taxon>Aves</taxon>
        <taxon>Neognathae</taxon>
        <taxon>Neoaves</taxon>
        <taxon>Telluraves</taxon>
        <taxon>Australaves</taxon>
        <taxon>Passeriformes</taxon>
        <taxon>Ptilonorhynchidae</taxon>
        <taxon>Ptilonorhynchus</taxon>
    </lineage>
</organism>
<dbReference type="Gene3D" id="1.10.630.10">
    <property type="entry name" value="Cytochrome P450"/>
    <property type="match status" value="1"/>
</dbReference>
<dbReference type="InterPro" id="IPR017972">
    <property type="entry name" value="Cyt_P450_CS"/>
</dbReference>
<evidence type="ECO:0000256" key="9">
    <source>
        <dbReference type="ARBA" id="ARBA00022848"/>
    </source>
</evidence>
<evidence type="ECO:0000256" key="2">
    <source>
        <dbReference type="ARBA" id="ARBA00004174"/>
    </source>
</evidence>
<keyword evidence="13" id="KW-0472">Membrane</keyword>
<dbReference type="InterPro" id="IPR036396">
    <property type="entry name" value="Cyt_P450_sf"/>
</dbReference>
<dbReference type="PRINTS" id="PR00385">
    <property type="entry name" value="P450"/>
</dbReference>
<feature type="non-terminal residue" evidence="16">
    <location>
        <position position="1"/>
    </location>
</feature>
<comment type="cofactor">
    <cofactor evidence="1 14">
        <name>heme</name>
        <dbReference type="ChEBI" id="CHEBI:30413"/>
    </cofactor>
</comment>
<evidence type="ECO:0000256" key="1">
    <source>
        <dbReference type="ARBA" id="ARBA00001971"/>
    </source>
</evidence>
<feature type="non-terminal residue" evidence="16">
    <location>
        <position position="152"/>
    </location>
</feature>
<evidence type="ECO:0000256" key="12">
    <source>
        <dbReference type="ARBA" id="ARBA00023033"/>
    </source>
</evidence>
<evidence type="ECO:0000256" key="3">
    <source>
        <dbReference type="ARBA" id="ARBA00004406"/>
    </source>
</evidence>
<protein>
    <recommendedName>
        <fullName evidence="5">unspecific monooxygenase</fullName>
        <ecNumber evidence="5">1.14.14.1</ecNumber>
    </recommendedName>
</protein>
<dbReference type="EC" id="1.14.14.1" evidence="5"/>
<dbReference type="PRINTS" id="PR00463">
    <property type="entry name" value="EP450I"/>
</dbReference>
<gene>
    <name evidence="16" type="primary">Cyp2c25</name>
    <name evidence="16" type="ORF">PTIVIO_R04353</name>
</gene>
<evidence type="ECO:0000256" key="13">
    <source>
        <dbReference type="ARBA" id="ARBA00023136"/>
    </source>
</evidence>
<dbReference type="InterPro" id="IPR050182">
    <property type="entry name" value="Cytochrome_P450_fam2"/>
</dbReference>
<dbReference type="PANTHER" id="PTHR24300">
    <property type="entry name" value="CYTOCHROME P450 508A4-RELATED"/>
    <property type="match status" value="1"/>
</dbReference>
<dbReference type="GO" id="GO:0019373">
    <property type="term" value="P:epoxygenase P450 pathway"/>
    <property type="evidence" value="ECO:0007669"/>
    <property type="project" value="TreeGrafter"/>
</dbReference>
<comment type="similarity">
    <text evidence="4 15">Belongs to the cytochrome P450 family.</text>
</comment>
<dbReference type="EMBL" id="VZRJ01021022">
    <property type="protein sequence ID" value="NWV15915.1"/>
    <property type="molecule type" value="Genomic_DNA"/>
</dbReference>
<keyword evidence="10 15" id="KW-0560">Oxidoreductase</keyword>
<evidence type="ECO:0000256" key="15">
    <source>
        <dbReference type="RuleBase" id="RU000461"/>
    </source>
</evidence>
<dbReference type="GO" id="GO:0016712">
    <property type="term" value="F:oxidoreductase activity, acting on paired donors, with incorporation or reduction of molecular oxygen, reduced flavin or flavoprotein as one donor, and incorporation of one atom of oxygen"/>
    <property type="evidence" value="ECO:0007669"/>
    <property type="project" value="UniProtKB-EC"/>
</dbReference>
<comment type="subcellular location">
    <subcellularLocation>
        <location evidence="3">Endoplasmic reticulum membrane</location>
        <topology evidence="3">Peripheral membrane protein</topology>
    </subcellularLocation>
    <subcellularLocation>
        <location evidence="2">Microsome membrane</location>
        <topology evidence="2">Peripheral membrane protein</topology>
    </subcellularLocation>
</comment>